<protein>
    <recommendedName>
        <fullName evidence="2">alpha-L-rhamnosidase</fullName>
        <ecNumber evidence="2">3.2.1.40</ecNumber>
    </recommendedName>
</protein>
<dbReference type="GO" id="GO:0030596">
    <property type="term" value="F:alpha-L-rhamnosidase activity"/>
    <property type="evidence" value="ECO:0007669"/>
    <property type="project" value="UniProtKB-EC"/>
</dbReference>
<dbReference type="InterPro" id="IPR008902">
    <property type="entry name" value="Rhamnosid_concanavalin"/>
</dbReference>
<gene>
    <name evidence="8" type="ORF">I6N95_12855</name>
</gene>
<dbReference type="InterPro" id="IPR035396">
    <property type="entry name" value="Bac_rhamnosid6H"/>
</dbReference>
<evidence type="ECO:0000256" key="3">
    <source>
        <dbReference type="ARBA" id="ARBA00022801"/>
    </source>
</evidence>
<dbReference type="InterPro" id="IPR035398">
    <property type="entry name" value="Bac_rhamnosid_C"/>
</dbReference>
<keyword evidence="3 8" id="KW-0378">Hydrolase</keyword>
<dbReference type="InterPro" id="IPR013737">
    <property type="entry name" value="Bac_rhamnosid_N"/>
</dbReference>
<dbReference type="PANTHER" id="PTHR33307">
    <property type="entry name" value="ALPHA-RHAMNOSIDASE (EUROFUNG)"/>
    <property type="match status" value="1"/>
</dbReference>
<evidence type="ECO:0000259" key="5">
    <source>
        <dbReference type="Pfam" id="PF08531"/>
    </source>
</evidence>
<feature type="domain" description="Alpha-L-rhamnosidase concanavalin-like" evidence="4">
    <location>
        <begin position="307"/>
        <end position="411"/>
    </location>
</feature>
<dbReference type="Gene3D" id="2.60.120.260">
    <property type="entry name" value="Galactose-binding domain-like"/>
    <property type="match status" value="2"/>
</dbReference>
<dbReference type="EMBL" id="JAEEGA010000008">
    <property type="protein sequence ID" value="MBP1041902.1"/>
    <property type="molecule type" value="Genomic_DNA"/>
</dbReference>
<dbReference type="PANTHER" id="PTHR33307:SF6">
    <property type="entry name" value="ALPHA-RHAMNOSIDASE (EUROFUNG)-RELATED"/>
    <property type="match status" value="1"/>
</dbReference>
<dbReference type="AlphaFoldDB" id="A0A940P5R4"/>
<dbReference type="Gene3D" id="2.60.420.10">
    <property type="entry name" value="Maltose phosphorylase, domain 3"/>
    <property type="match status" value="1"/>
</dbReference>
<reference evidence="8" key="1">
    <citation type="submission" date="2020-12" db="EMBL/GenBank/DDBJ databases">
        <title>Vagococcus allomyrinae sp. nov. and Enterococcus lavae sp. nov., isolated from the larvae of Allomyrina dichotoma.</title>
        <authorList>
            <person name="Lee S.D."/>
        </authorList>
    </citation>
    <scope>NUCLEOTIDE SEQUENCE</scope>
    <source>
        <strain evidence="8">BWB3-3</strain>
    </source>
</reference>
<proteinExistence type="predicted"/>
<dbReference type="Pfam" id="PF17389">
    <property type="entry name" value="Bac_rhamnosid6H"/>
    <property type="match status" value="1"/>
</dbReference>
<feature type="domain" description="Alpha-L-rhamnosidase six-hairpin glycosidase" evidence="6">
    <location>
        <begin position="416"/>
        <end position="744"/>
    </location>
</feature>
<evidence type="ECO:0000256" key="1">
    <source>
        <dbReference type="ARBA" id="ARBA00001445"/>
    </source>
</evidence>
<dbReference type="Pfam" id="PF17390">
    <property type="entry name" value="Bac_rhamnosid_C"/>
    <property type="match status" value="1"/>
</dbReference>
<evidence type="ECO:0000256" key="2">
    <source>
        <dbReference type="ARBA" id="ARBA00012652"/>
    </source>
</evidence>
<dbReference type="EC" id="3.2.1.40" evidence="2"/>
<evidence type="ECO:0000313" key="8">
    <source>
        <dbReference type="EMBL" id="MBP1041902.1"/>
    </source>
</evidence>
<sequence length="836" mass="94924">MKLNGYATPTCISQPVKVSWEANQRQLRADIKVWQENQPTALLVNQAYEGAQLWQEVEIEEALQTDTRYVFQVSKVLETGEVEVEETIVRGSYRDWQGKWLGHPQGGTTQTNPLPAPMFRKKLLVEKPFVEAVLFISGLGFYECRINNQNFSHSLLNQAFTQYDKTTLFDAWTVTDYLTIGENKLDVLLGNGWYNSFAKDAWNFDTVAWKKPPKLLFELVLRYEDGTEDCYQSDSECLTGKSAIRFDGLRNGEHVDGTDPAFQWPAIEDKLLSDTVSIVDPPGGYLKLNQLPPIRLDTKLAPVSIKKIWDKRFLVDFGRIISGWCELTLPDKHTPTEITLRYGEKLSEEGMLDQRDIAKFLFSGEFQTDKLQTAGHGGKWHPYFVYHGFQYVEVTGVATLTEEMVQGWFIHTDLPQLTQINTTNTTLKWIQEVAVASTLGNYHSIPTDCPQREKNGWTGDVNLSCEQMLRNFDSEQALAKWLNDLQDAQRPSGELPGIVPTTGWGYSVGPAWDSVIINLPYEMYRHKGGKAMLRQLLPAMERYMTYLLGRSDSGLVDYGLGDWCAPNFSGNEDEYRCPTAITSTAILYDCCLKMAKIYDILGQKSQRDYVQLGATVKQAFRKAFINLKDLTIKSDTQTAYATALYFQLFEKSEQPQALENLVTVIQHNQKRIDCGILGTKYLFPVLFENNQAALAFHLLTQPEYPGYGYWQKMGATTMWETWRGFHSRNHHMFSSVSDYLFKYIAGVQLTSAGYSSVKILPAFIDELDTISVVQETPQGVIEVSIDGGTTKTVQLNIPANIEASFIIPQGYRSYDGTREYSLTSGRHIFELEKELI</sequence>
<feature type="domain" description="Bacterial alpha-L-rhamnosidase N-terminal" evidence="5">
    <location>
        <begin position="130"/>
        <end position="296"/>
    </location>
</feature>
<comment type="caution">
    <text evidence="8">The sequence shown here is derived from an EMBL/GenBank/DDBJ whole genome shotgun (WGS) entry which is preliminary data.</text>
</comment>
<comment type="catalytic activity">
    <reaction evidence="1">
        <text>Hydrolysis of terminal non-reducing alpha-L-rhamnose residues in alpha-L-rhamnosides.</text>
        <dbReference type="EC" id="3.2.1.40"/>
    </reaction>
</comment>
<feature type="domain" description="Alpha-L-rhamnosidase C-terminal" evidence="7">
    <location>
        <begin position="746"/>
        <end position="813"/>
    </location>
</feature>
<dbReference type="Pfam" id="PF05592">
    <property type="entry name" value="Bac_rhamnosid"/>
    <property type="match status" value="1"/>
</dbReference>
<dbReference type="Pfam" id="PF08531">
    <property type="entry name" value="Bac_rhamnosid_N"/>
    <property type="match status" value="1"/>
</dbReference>
<keyword evidence="9" id="KW-1185">Reference proteome</keyword>
<dbReference type="InterPro" id="IPR012341">
    <property type="entry name" value="6hp_glycosidase-like_sf"/>
</dbReference>
<organism evidence="8 9">
    <name type="scientific">Vagococcus allomyrinae</name>
    <dbReference type="NCBI Taxonomy" id="2794353"/>
    <lineage>
        <taxon>Bacteria</taxon>
        <taxon>Bacillati</taxon>
        <taxon>Bacillota</taxon>
        <taxon>Bacilli</taxon>
        <taxon>Lactobacillales</taxon>
        <taxon>Enterococcaceae</taxon>
        <taxon>Vagococcus</taxon>
    </lineage>
</organism>
<dbReference type="Proteomes" id="UP000674938">
    <property type="component" value="Unassembled WGS sequence"/>
</dbReference>
<dbReference type="SUPFAM" id="SSF48208">
    <property type="entry name" value="Six-hairpin glycosidases"/>
    <property type="match status" value="1"/>
</dbReference>
<dbReference type="InterPro" id="IPR016007">
    <property type="entry name" value="Alpha_rhamnosid"/>
</dbReference>
<accession>A0A940P5R4</accession>
<name>A0A940P5R4_9ENTE</name>
<evidence type="ECO:0000259" key="4">
    <source>
        <dbReference type="Pfam" id="PF05592"/>
    </source>
</evidence>
<dbReference type="RefSeq" id="WP_209528582.1">
    <property type="nucleotide sequence ID" value="NZ_JAEEGA010000008.1"/>
</dbReference>
<evidence type="ECO:0000259" key="6">
    <source>
        <dbReference type="Pfam" id="PF17389"/>
    </source>
</evidence>
<dbReference type="Gene3D" id="1.50.10.10">
    <property type="match status" value="1"/>
</dbReference>
<evidence type="ECO:0000313" key="9">
    <source>
        <dbReference type="Proteomes" id="UP000674938"/>
    </source>
</evidence>
<evidence type="ECO:0000259" key="7">
    <source>
        <dbReference type="Pfam" id="PF17390"/>
    </source>
</evidence>
<dbReference type="GO" id="GO:0005975">
    <property type="term" value="P:carbohydrate metabolic process"/>
    <property type="evidence" value="ECO:0007669"/>
    <property type="project" value="InterPro"/>
</dbReference>
<dbReference type="InterPro" id="IPR008928">
    <property type="entry name" value="6-hairpin_glycosidase_sf"/>
</dbReference>